<dbReference type="PANTHER" id="PTHR30273:SF2">
    <property type="entry name" value="PROTEIN FECR"/>
    <property type="match status" value="1"/>
</dbReference>
<dbReference type="PANTHER" id="PTHR30273">
    <property type="entry name" value="PERIPLASMIC SIGNAL SENSOR AND SIGMA FACTOR ACTIVATOR FECR-RELATED"/>
    <property type="match status" value="1"/>
</dbReference>
<accession>A0ABP8KGJ8</accession>
<keyword evidence="1" id="KW-0812">Transmembrane</keyword>
<evidence type="ECO:0000259" key="3">
    <source>
        <dbReference type="Pfam" id="PF16344"/>
    </source>
</evidence>
<dbReference type="Pfam" id="PF04773">
    <property type="entry name" value="FecR"/>
    <property type="match status" value="1"/>
</dbReference>
<proteinExistence type="predicted"/>
<evidence type="ECO:0000259" key="2">
    <source>
        <dbReference type="Pfam" id="PF04773"/>
    </source>
</evidence>
<evidence type="ECO:0000313" key="5">
    <source>
        <dbReference type="Proteomes" id="UP001500936"/>
    </source>
</evidence>
<reference evidence="5" key="1">
    <citation type="journal article" date="2019" name="Int. J. Syst. Evol. Microbiol.">
        <title>The Global Catalogue of Microorganisms (GCM) 10K type strain sequencing project: providing services to taxonomists for standard genome sequencing and annotation.</title>
        <authorList>
            <consortium name="The Broad Institute Genomics Platform"/>
            <consortium name="The Broad Institute Genome Sequencing Center for Infectious Disease"/>
            <person name="Wu L."/>
            <person name="Ma J."/>
        </authorList>
    </citation>
    <scope>NUCLEOTIDE SEQUENCE [LARGE SCALE GENOMIC DNA]</scope>
    <source>
        <strain evidence="5">JCM 17925</strain>
    </source>
</reference>
<comment type="caution">
    <text evidence="4">The sequence shown here is derived from an EMBL/GenBank/DDBJ whole genome shotgun (WGS) entry which is preliminary data.</text>
</comment>
<feature type="transmembrane region" description="Helical" evidence="1">
    <location>
        <begin position="81"/>
        <end position="101"/>
    </location>
</feature>
<dbReference type="Gene3D" id="2.60.120.1440">
    <property type="match status" value="1"/>
</dbReference>
<sequence>MNHQAFLELLQRYIDGTCSPEEKQVMDYWYSLLGRDADEKPANMPKAQLEDLLWEKIQHRIHPEAEPVEPLVVRRWWQSRYAQLAAAASVVLVAGLIYLLAMRRQAEPIQWEGAPVAVSDLHQESNSSSASRVIQLEDGSRITLGRNSQVYYPKPFANNQRVVYLTGNAFFEVTKNPKRPFMVYTGTLLTKVVGTSFSIRSTNNHLEVAVITGKVIVEKATSKPAGQASAIFKAGDNGVVLTPNQKVTFFPKNGHFITGLIENPIPIIKPETGAEEAPVSPKFRFDDTPLADALTEIEAAYGIDIVVGNEAIADCPITADLSQQPLYTKLEIICTALKAHYEVKGTRIILTGGNCH</sequence>
<name>A0ABP8KGJ8_9BACT</name>
<dbReference type="Gene3D" id="3.55.50.30">
    <property type="match status" value="1"/>
</dbReference>
<feature type="domain" description="FecR protein" evidence="2">
    <location>
        <begin position="129"/>
        <end position="215"/>
    </location>
</feature>
<dbReference type="Pfam" id="PF16344">
    <property type="entry name" value="FecR_C"/>
    <property type="match status" value="1"/>
</dbReference>
<protein>
    <recommendedName>
        <fullName evidence="6">FecR family protein</fullName>
    </recommendedName>
</protein>
<dbReference type="InterPro" id="IPR032508">
    <property type="entry name" value="FecR_C"/>
</dbReference>
<dbReference type="PIRSF" id="PIRSF018266">
    <property type="entry name" value="FecR"/>
    <property type="match status" value="1"/>
</dbReference>
<evidence type="ECO:0008006" key="6">
    <source>
        <dbReference type="Google" id="ProtNLM"/>
    </source>
</evidence>
<evidence type="ECO:0000313" key="4">
    <source>
        <dbReference type="EMBL" id="GAA4406685.1"/>
    </source>
</evidence>
<dbReference type="RefSeq" id="WP_345267836.1">
    <property type="nucleotide sequence ID" value="NZ_BAABHB010000004.1"/>
</dbReference>
<keyword evidence="1" id="KW-1133">Transmembrane helix</keyword>
<keyword evidence="5" id="KW-1185">Reference proteome</keyword>
<dbReference type="Proteomes" id="UP001500936">
    <property type="component" value="Unassembled WGS sequence"/>
</dbReference>
<organism evidence="4 5">
    <name type="scientific">Nibrella viscosa</name>
    <dbReference type="NCBI Taxonomy" id="1084524"/>
    <lineage>
        <taxon>Bacteria</taxon>
        <taxon>Pseudomonadati</taxon>
        <taxon>Bacteroidota</taxon>
        <taxon>Cytophagia</taxon>
        <taxon>Cytophagales</taxon>
        <taxon>Spirosomataceae</taxon>
        <taxon>Nibrella</taxon>
    </lineage>
</organism>
<dbReference type="EMBL" id="BAABHB010000004">
    <property type="protein sequence ID" value="GAA4406685.1"/>
    <property type="molecule type" value="Genomic_DNA"/>
</dbReference>
<keyword evidence="1" id="KW-0472">Membrane</keyword>
<dbReference type="InterPro" id="IPR006860">
    <property type="entry name" value="FecR"/>
</dbReference>
<dbReference type="InterPro" id="IPR012373">
    <property type="entry name" value="Ferrdict_sens_TM"/>
</dbReference>
<evidence type="ECO:0000256" key="1">
    <source>
        <dbReference type="SAM" id="Phobius"/>
    </source>
</evidence>
<feature type="domain" description="Protein FecR C-terminal" evidence="3">
    <location>
        <begin position="282"/>
        <end position="350"/>
    </location>
</feature>
<gene>
    <name evidence="4" type="ORF">GCM10023187_26460</name>
</gene>